<dbReference type="RefSeq" id="WP_345044973.1">
    <property type="nucleotide sequence ID" value="NZ_BAABED010000001.1"/>
</dbReference>
<gene>
    <name evidence="1" type="ORF">ACFFPI_22985</name>
</gene>
<dbReference type="EMBL" id="JBHMBH010000072">
    <property type="protein sequence ID" value="MFB9716965.1"/>
    <property type="molecule type" value="Genomic_DNA"/>
</dbReference>
<accession>A0ABV5UXP5</accession>
<proteinExistence type="predicted"/>
<dbReference type="Proteomes" id="UP001589536">
    <property type="component" value="Unassembled WGS sequence"/>
</dbReference>
<organism evidence="1 2">
    <name type="scientific">Arthrobacter methylotrophus</name>
    <dbReference type="NCBI Taxonomy" id="121291"/>
    <lineage>
        <taxon>Bacteria</taxon>
        <taxon>Bacillati</taxon>
        <taxon>Actinomycetota</taxon>
        <taxon>Actinomycetes</taxon>
        <taxon>Micrococcales</taxon>
        <taxon>Micrococcaceae</taxon>
        <taxon>Arthrobacter</taxon>
    </lineage>
</organism>
<evidence type="ECO:0000313" key="1">
    <source>
        <dbReference type="EMBL" id="MFB9716965.1"/>
    </source>
</evidence>
<protein>
    <submittedName>
        <fullName evidence="1">Uncharacterized protein</fullName>
    </submittedName>
</protein>
<keyword evidence="2" id="KW-1185">Reference proteome</keyword>
<reference evidence="1 2" key="1">
    <citation type="submission" date="2024-09" db="EMBL/GenBank/DDBJ databases">
        <authorList>
            <person name="Sun Q."/>
            <person name="Mori K."/>
        </authorList>
    </citation>
    <scope>NUCLEOTIDE SEQUENCE [LARGE SCALE GENOMIC DNA]</scope>
    <source>
        <strain evidence="1 2">JCM 13519</strain>
    </source>
</reference>
<comment type="caution">
    <text evidence="1">The sequence shown here is derived from an EMBL/GenBank/DDBJ whole genome shotgun (WGS) entry which is preliminary data.</text>
</comment>
<evidence type="ECO:0000313" key="2">
    <source>
        <dbReference type="Proteomes" id="UP001589536"/>
    </source>
</evidence>
<name>A0ABV5UXP5_9MICC</name>
<sequence length="73" mass="7808">MASTTRSNAPAPDLILDEAMLAVELELMRTPAMARLNGARRKEISRGILEALNTQGVITGIPALEHQAQLQAA</sequence>